<reference evidence="5" key="1">
    <citation type="journal article" date="2023" name="Mol. Ecol. Resour.">
        <title>Chromosome-level genome assembly of a triploid poplar Populus alba 'Berolinensis'.</title>
        <authorList>
            <person name="Chen S."/>
            <person name="Yu Y."/>
            <person name="Wang X."/>
            <person name="Wang S."/>
            <person name="Zhang T."/>
            <person name="Zhou Y."/>
            <person name="He R."/>
            <person name="Meng N."/>
            <person name="Wang Y."/>
            <person name="Liu W."/>
            <person name="Liu Z."/>
            <person name="Liu J."/>
            <person name="Guo Q."/>
            <person name="Huang H."/>
            <person name="Sederoff R.R."/>
            <person name="Wang G."/>
            <person name="Qu G."/>
            <person name="Chen S."/>
        </authorList>
    </citation>
    <scope>NUCLEOTIDE SEQUENCE</scope>
    <source>
        <strain evidence="5">SC-2020</strain>
    </source>
</reference>
<keyword evidence="6" id="KW-1185">Reference proteome</keyword>
<dbReference type="GO" id="GO:0016020">
    <property type="term" value="C:membrane"/>
    <property type="evidence" value="ECO:0007669"/>
    <property type="project" value="UniProtKB-SubCell"/>
</dbReference>
<dbReference type="PANTHER" id="PTHR48053">
    <property type="entry name" value="LEUCINE RICH REPEAT FAMILY PROTEIN, EXPRESSED"/>
    <property type="match status" value="1"/>
</dbReference>
<dbReference type="EMBL" id="JAQIZT010000002">
    <property type="protein sequence ID" value="KAJ7005622.1"/>
    <property type="molecule type" value="Genomic_DNA"/>
</dbReference>
<dbReference type="AlphaFoldDB" id="A0AAD6RCA9"/>
<dbReference type="PANTHER" id="PTHR48053:SF126">
    <property type="entry name" value="MDIS1-INTERACTING RECEPTOR LIKE KINASE 2-LIKE ISOFORM X1"/>
    <property type="match status" value="1"/>
</dbReference>
<keyword evidence="2" id="KW-0732">Signal</keyword>
<evidence type="ECO:0000256" key="1">
    <source>
        <dbReference type="ARBA" id="ARBA00004479"/>
    </source>
</evidence>
<accession>A0AAD6RCA9</accession>
<sequence>MDFLYISGSIPFSLDNLRNFAFPYLSYNQINGSIPLEIWNLAKLETLDLSSNNISGSIHSRAGSLTTELMVGQQAASVRLEAHLVGLPTLGTWLPSLGTRHATSVGRPPGGSHLWREPDRHPPKENGSGVRTQAQLALHKDPIQLGYSSRPKDPADPGLESDWVDEQTSKEIGPTKPGQPA</sequence>
<comment type="subcellular location">
    <subcellularLocation>
        <location evidence="1">Membrane</location>
        <topology evidence="1">Single-pass type I membrane protein</topology>
    </subcellularLocation>
</comment>
<dbReference type="InterPro" id="IPR001611">
    <property type="entry name" value="Leu-rich_rpt"/>
</dbReference>
<dbReference type="SUPFAM" id="SSF52058">
    <property type="entry name" value="L domain-like"/>
    <property type="match status" value="1"/>
</dbReference>
<evidence type="ECO:0000256" key="2">
    <source>
        <dbReference type="ARBA" id="ARBA00022729"/>
    </source>
</evidence>
<feature type="region of interest" description="Disordered" evidence="4">
    <location>
        <begin position="101"/>
        <end position="181"/>
    </location>
</feature>
<comment type="caution">
    <text evidence="5">The sequence shown here is derived from an EMBL/GenBank/DDBJ whole genome shotgun (WGS) entry which is preliminary data.</text>
</comment>
<evidence type="ECO:0000256" key="4">
    <source>
        <dbReference type="SAM" id="MobiDB-lite"/>
    </source>
</evidence>
<dbReference type="InterPro" id="IPR051716">
    <property type="entry name" value="Plant_RL_S/T_kinase"/>
</dbReference>
<name>A0AAD6RCA9_9ROSI</name>
<feature type="compositionally biased region" description="Basic and acidic residues" evidence="4">
    <location>
        <begin position="114"/>
        <end position="124"/>
    </location>
</feature>
<proteinExistence type="predicted"/>
<dbReference type="InterPro" id="IPR032675">
    <property type="entry name" value="LRR_dom_sf"/>
</dbReference>
<protein>
    <submittedName>
        <fullName evidence="5">Uncharacterized protein</fullName>
    </submittedName>
</protein>
<evidence type="ECO:0000313" key="6">
    <source>
        <dbReference type="Proteomes" id="UP001164929"/>
    </source>
</evidence>
<dbReference type="Pfam" id="PF00560">
    <property type="entry name" value="LRR_1"/>
    <property type="match status" value="1"/>
</dbReference>
<keyword evidence="3" id="KW-0675">Receptor</keyword>
<dbReference type="Proteomes" id="UP001164929">
    <property type="component" value="Chromosome 2"/>
</dbReference>
<gene>
    <name evidence="5" type="ORF">NC653_005054</name>
</gene>
<organism evidence="5 6">
    <name type="scientific">Populus alba x Populus x berolinensis</name>
    <dbReference type="NCBI Taxonomy" id="444605"/>
    <lineage>
        <taxon>Eukaryota</taxon>
        <taxon>Viridiplantae</taxon>
        <taxon>Streptophyta</taxon>
        <taxon>Embryophyta</taxon>
        <taxon>Tracheophyta</taxon>
        <taxon>Spermatophyta</taxon>
        <taxon>Magnoliopsida</taxon>
        <taxon>eudicotyledons</taxon>
        <taxon>Gunneridae</taxon>
        <taxon>Pentapetalae</taxon>
        <taxon>rosids</taxon>
        <taxon>fabids</taxon>
        <taxon>Malpighiales</taxon>
        <taxon>Salicaceae</taxon>
        <taxon>Saliceae</taxon>
        <taxon>Populus</taxon>
    </lineage>
</organism>
<dbReference type="Gene3D" id="3.80.10.10">
    <property type="entry name" value="Ribonuclease Inhibitor"/>
    <property type="match status" value="1"/>
</dbReference>
<evidence type="ECO:0000256" key="3">
    <source>
        <dbReference type="ARBA" id="ARBA00023170"/>
    </source>
</evidence>
<evidence type="ECO:0000313" key="5">
    <source>
        <dbReference type="EMBL" id="KAJ7005622.1"/>
    </source>
</evidence>